<proteinExistence type="predicted"/>
<dbReference type="Proteomes" id="UP000054485">
    <property type="component" value="Unassembled WGS sequence"/>
</dbReference>
<sequence>MVSSNTMVSTIIWPEHFIEFNCEIVAINPDYDRCLTASWNDLLQEFDERTTENDDEGPNINIRRVHFSNWPRWSLRRCSMIFNARAPLSSIVLLRRVKLPVGKLLGSILQSQPSYRRLTFCP</sequence>
<evidence type="ECO:0000313" key="1">
    <source>
        <dbReference type="EMBL" id="KIK39619.1"/>
    </source>
</evidence>
<protein>
    <submittedName>
        <fullName evidence="1">Uncharacterized protein</fullName>
    </submittedName>
</protein>
<reference evidence="1 2" key="1">
    <citation type="submission" date="2014-04" db="EMBL/GenBank/DDBJ databases">
        <authorList>
            <consortium name="DOE Joint Genome Institute"/>
            <person name="Kuo A."/>
            <person name="Ruytinx J."/>
            <person name="Rineau F."/>
            <person name="Colpaert J."/>
            <person name="Kohler A."/>
            <person name="Nagy L.G."/>
            <person name="Floudas D."/>
            <person name="Copeland A."/>
            <person name="Barry K.W."/>
            <person name="Cichocki N."/>
            <person name="Veneault-Fourrey C."/>
            <person name="LaButti K."/>
            <person name="Lindquist E.A."/>
            <person name="Lipzen A."/>
            <person name="Lundell T."/>
            <person name="Morin E."/>
            <person name="Murat C."/>
            <person name="Sun H."/>
            <person name="Tunlid A."/>
            <person name="Henrissat B."/>
            <person name="Grigoriev I.V."/>
            <person name="Hibbett D.S."/>
            <person name="Martin F."/>
            <person name="Nordberg H.P."/>
            <person name="Cantor M.N."/>
            <person name="Hua S.X."/>
        </authorList>
    </citation>
    <scope>NUCLEOTIDE SEQUENCE [LARGE SCALE GENOMIC DNA]</scope>
    <source>
        <strain evidence="1 2">UH-Slu-Lm8-n1</strain>
    </source>
</reference>
<dbReference type="HOGENOM" id="CLU_2028265_0_0_1"/>
<keyword evidence="2" id="KW-1185">Reference proteome</keyword>
<reference evidence="2" key="2">
    <citation type="submission" date="2015-01" db="EMBL/GenBank/DDBJ databases">
        <title>Evolutionary Origins and Diversification of the Mycorrhizal Mutualists.</title>
        <authorList>
            <consortium name="DOE Joint Genome Institute"/>
            <consortium name="Mycorrhizal Genomics Consortium"/>
            <person name="Kohler A."/>
            <person name="Kuo A."/>
            <person name="Nagy L.G."/>
            <person name="Floudas D."/>
            <person name="Copeland A."/>
            <person name="Barry K.W."/>
            <person name="Cichocki N."/>
            <person name="Veneault-Fourrey C."/>
            <person name="LaButti K."/>
            <person name="Lindquist E.A."/>
            <person name="Lipzen A."/>
            <person name="Lundell T."/>
            <person name="Morin E."/>
            <person name="Murat C."/>
            <person name="Riley R."/>
            <person name="Ohm R."/>
            <person name="Sun H."/>
            <person name="Tunlid A."/>
            <person name="Henrissat B."/>
            <person name="Grigoriev I.V."/>
            <person name="Hibbett D.S."/>
            <person name="Martin F."/>
        </authorList>
    </citation>
    <scope>NUCLEOTIDE SEQUENCE [LARGE SCALE GENOMIC DNA]</scope>
    <source>
        <strain evidence="2">UH-Slu-Lm8-n1</strain>
    </source>
</reference>
<dbReference type="InParanoid" id="A0A0D0ANQ2"/>
<gene>
    <name evidence="1" type="ORF">CY34DRAFT_324022</name>
</gene>
<accession>A0A0D0ANQ2</accession>
<organism evidence="1 2">
    <name type="scientific">Suillus luteus UH-Slu-Lm8-n1</name>
    <dbReference type="NCBI Taxonomy" id="930992"/>
    <lineage>
        <taxon>Eukaryota</taxon>
        <taxon>Fungi</taxon>
        <taxon>Dikarya</taxon>
        <taxon>Basidiomycota</taxon>
        <taxon>Agaricomycotina</taxon>
        <taxon>Agaricomycetes</taxon>
        <taxon>Agaricomycetidae</taxon>
        <taxon>Boletales</taxon>
        <taxon>Suillineae</taxon>
        <taxon>Suillaceae</taxon>
        <taxon>Suillus</taxon>
    </lineage>
</organism>
<name>A0A0D0ANQ2_9AGAM</name>
<evidence type="ECO:0000313" key="2">
    <source>
        <dbReference type="Proteomes" id="UP000054485"/>
    </source>
</evidence>
<dbReference type="EMBL" id="KN835335">
    <property type="protein sequence ID" value="KIK39619.1"/>
    <property type="molecule type" value="Genomic_DNA"/>
</dbReference>
<dbReference type="AlphaFoldDB" id="A0A0D0ANQ2"/>